<protein>
    <submittedName>
        <fullName evidence="1">Uncharacterized protein</fullName>
    </submittedName>
</protein>
<dbReference type="EMBL" id="MU274955">
    <property type="protein sequence ID" value="KAI0083726.1"/>
    <property type="molecule type" value="Genomic_DNA"/>
</dbReference>
<gene>
    <name evidence="1" type="ORF">BDY19DRAFT_910407</name>
</gene>
<comment type="caution">
    <text evidence="1">The sequence shown here is derived from an EMBL/GenBank/DDBJ whole genome shotgun (WGS) entry which is preliminary data.</text>
</comment>
<reference evidence="1" key="1">
    <citation type="journal article" date="2021" name="Environ. Microbiol.">
        <title>Gene family expansions and transcriptome signatures uncover fungal adaptations to wood decay.</title>
        <authorList>
            <person name="Hage H."/>
            <person name="Miyauchi S."/>
            <person name="Viragh M."/>
            <person name="Drula E."/>
            <person name="Min B."/>
            <person name="Chaduli D."/>
            <person name="Navarro D."/>
            <person name="Favel A."/>
            <person name="Norest M."/>
            <person name="Lesage-Meessen L."/>
            <person name="Balint B."/>
            <person name="Merenyi Z."/>
            <person name="de Eugenio L."/>
            <person name="Morin E."/>
            <person name="Martinez A.T."/>
            <person name="Baldrian P."/>
            <person name="Stursova M."/>
            <person name="Martinez M.J."/>
            <person name="Novotny C."/>
            <person name="Magnuson J.K."/>
            <person name="Spatafora J.W."/>
            <person name="Maurice S."/>
            <person name="Pangilinan J."/>
            <person name="Andreopoulos W."/>
            <person name="LaButti K."/>
            <person name="Hundley H."/>
            <person name="Na H."/>
            <person name="Kuo A."/>
            <person name="Barry K."/>
            <person name="Lipzen A."/>
            <person name="Henrissat B."/>
            <person name="Riley R."/>
            <person name="Ahrendt S."/>
            <person name="Nagy L.G."/>
            <person name="Grigoriev I.V."/>
            <person name="Martin F."/>
            <person name="Rosso M.N."/>
        </authorList>
    </citation>
    <scope>NUCLEOTIDE SEQUENCE</scope>
    <source>
        <strain evidence="1">CBS 384.51</strain>
    </source>
</reference>
<name>A0ACB8TP05_9APHY</name>
<dbReference type="Proteomes" id="UP001055072">
    <property type="component" value="Unassembled WGS sequence"/>
</dbReference>
<evidence type="ECO:0000313" key="1">
    <source>
        <dbReference type="EMBL" id="KAI0083726.1"/>
    </source>
</evidence>
<sequence>MYMDKRSESIITALKSIVCLHAVESRRIAFARFEPPLPIYVSFLECNSAYYTRTGNCERSKHRYATRPRIDTHSESVSHSDRWERHDDAVRFSSHVWCKERDRMLKTSTDPDPSVGGVSIRRSRMHLIVLSITCQYLTAAVETETTKPILTSLSTTSRVASLRGLRAKGHLDTLFAHGRCSIIAIVAKRGTQGYKRTSGIRSYRNSNEQGESHRTHLKTNQEFGSEPCLTRKTHLQQQQCYYCPGTLPHSHLACQLTPQVVGILVASLFIKRPILDHKPTLAGMDQTVDAQVEFIDVATARLLADSRIQHLSR</sequence>
<evidence type="ECO:0000313" key="2">
    <source>
        <dbReference type="Proteomes" id="UP001055072"/>
    </source>
</evidence>
<proteinExistence type="predicted"/>
<keyword evidence="2" id="KW-1185">Reference proteome</keyword>
<organism evidence="1 2">
    <name type="scientific">Irpex rosettiformis</name>
    <dbReference type="NCBI Taxonomy" id="378272"/>
    <lineage>
        <taxon>Eukaryota</taxon>
        <taxon>Fungi</taxon>
        <taxon>Dikarya</taxon>
        <taxon>Basidiomycota</taxon>
        <taxon>Agaricomycotina</taxon>
        <taxon>Agaricomycetes</taxon>
        <taxon>Polyporales</taxon>
        <taxon>Irpicaceae</taxon>
        <taxon>Irpex</taxon>
    </lineage>
</organism>
<accession>A0ACB8TP05</accession>